<evidence type="ECO:0000256" key="8">
    <source>
        <dbReference type="ARBA" id="ARBA00023306"/>
    </source>
</evidence>
<evidence type="ECO:0000256" key="11">
    <source>
        <dbReference type="SAM" id="MobiDB-lite"/>
    </source>
</evidence>
<evidence type="ECO:0000256" key="6">
    <source>
        <dbReference type="ARBA" id="ARBA00022838"/>
    </source>
</evidence>
<dbReference type="GO" id="GO:0051382">
    <property type="term" value="P:kinetochore assembly"/>
    <property type="evidence" value="ECO:0007669"/>
    <property type="project" value="TreeGrafter"/>
</dbReference>
<dbReference type="GO" id="GO:0000070">
    <property type="term" value="P:mitotic sister chromatid segregation"/>
    <property type="evidence" value="ECO:0007669"/>
    <property type="project" value="TreeGrafter"/>
</dbReference>
<evidence type="ECO:0000256" key="9">
    <source>
        <dbReference type="ARBA" id="ARBA00023328"/>
    </source>
</evidence>
<keyword evidence="9" id="KW-0137">Centromere</keyword>
<dbReference type="PANTHER" id="PTHR14527">
    <property type="entry name" value="PROTEIN MIS12 HOMOLOG"/>
    <property type="match status" value="1"/>
</dbReference>
<reference evidence="12" key="1">
    <citation type="submission" date="2021-12" db="EMBL/GenBank/DDBJ databases">
        <title>Prjna785345.</title>
        <authorList>
            <person name="Rujirawat T."/>
            <person name="Krajaejun T."/>
        </authorList>
    </citation>
    <scope>NUCLEOTIDE SEQUENCE</scope>
    <source>
        <strain evidence="12">Pi057C3</strain>
    </source>
</reference>
<dbReference type="GO" id="GO:0000444">
    <property type="term" value="C:MIS12/MIND type complex"/>
    <property type="evidence" value="ECO:0007669"/>
    <property type="project" value="TreeGrafter"/>
</dbReference>
<keyword evidence="4" id="KW-0132">Cell division</keyword>
<keyword evidence="7 10" id="KW-0175">Coiled coil</keyword>
<sequence length="278" mass="31224">MTTPADERVAMETPAIAQLCGFVDTFLQDLNAAIDENARTVTGEIENTLHQKLESCGDKKKQARQLSAVVKGSSAYMARVQSAFARNFDKLELYMRRNIVAIPAELTSHVEKVLQTSNSSTVSTDGSSGAASDDHAGLSPAERRERALQDELAKMRLQLRELHEENQRMELEETALEQRTEQLKHVLNKLDFLETVPVTTISPLKRTAEQADALRQTMEEMEQVQAVLEDETRAFKRQKMETRDSFRNLRQRFLARTASAPGASLSNLQQLNAFLSTE</sequence>
<comment type="subcellular location">
    <subcellularLocation>
        <location evidence="1">Chromosome</location>
        <location evidence="1">Centromere</location>
        <location evidence="1">Kinetochore</location>
    </subcellularLocation>
</comment>
<gene>
    <name evidence="12" type="ORF">P43SY_010458</name>
</gene>
<dbReference type="InterPro" id="IPR008685">
    <property type="entry name" value="Centromere_Mis12"/>
</dbReference>
<keyword evidence="5" id="KW-0498">Mitosis</keyword>
<feature type="region of interest" description="Disordered" evidence="11">
    <location>
        <begin position="117"/>
        <end position="143"/>
    </location>
</feature>
<evidence type="ECO:0000256" key="2">
    <source>
        <dbReference type="ARBA" id="ARBA00008643"/>
    </source>
</evidence>
<evidence type="ECO:0000256" key="5">
    <source>
        <dbReference type="ARBA" id="ARBA00022776"/>
    </source>
</evidence>
<keyword evidence="8" id="KW-0131">Cell cycle</keyword>
<evidence type="ECO:0000256" key="7">
    <source>
        <dbReference type="ARBA" id="ARBA00023054"/>
    </source>
</evidence>
<keyword evidence="3" id="KW-0158">Chromosome</keyword>
<dbReference type="Pfam" id="PF05859">
    <property type="entry name" value="Mis12"/>
    <property type="match status" value="1"/>
</dbReference>
<dbReference type="Proteomes" id="UP001209570">
    <property type="component" value="Unassembled WGS sequence"/>
</dbReference>
<feature type="coiled-coil region" evidence="10">
    <location>
        <begin position="145"/>
        <end position="238"/>
    </location>
</feature>
<evidence type="ECO:0000256" key="10">
    <source>
        <dbReference type="SAM" id="Coils"/>
    </source>
</evidence>
<feature type="compositionally biased region" description="Basic and acidic residues" evidence="11">
    <location>
        <begin position="132"/>
        <end position="143"/>
    </location>
</feature>
<comment type="similarity">
    <text evidence="2">Belongs to the mis12 family.</text>
</comment>
<dbReference type="GO" id="GO:0005634">
    <property type="term" value="C:nucleus"/>
    <property type="evidence" value="ECO:0007669"/>
    <property type="project" value="InterPro"/>
</dbReference>
<comment type="caution">
    <text evidence="12">The sequence shown here is derived from an EMBL/GenBank/DDBJ whole genome shotgun (WGS) entry which is preliminary data.</text>
</comment>
<evidence type="ECO:0000313" key="12">
    <source>
        <dbReference type="EMBL" id="KAJ0393161.1"/>
    </source>
</evidence>
<accession>A0AAD5LBY4</accession>
<evidence type="ECO:0000256" key="4">
    <source>
        <dbReference type="ARBA" id="ARBA00022618"/>
    </source>
</evidence>
<name>A0AAD5LBY4_PYTIN</name>
<organism evidence="12 13">
    <name type="scientific">Pythium insidiosum</name>
    <name type="common">Pythiosis disease agent</name>
    <dbReference type="NCBI Taxonomy" id="114742"/>
    <lineage>
        <taxon>Eukaryota</taxon>
        <taxon>Sar</taxon>
        <taxon>Stramenopiles</taxon>
        <taxon>Oomycota</taxon>
        <taxon>Peronosporomycetes</taxon>
        <taxon>Pythiales</taxon>
        <taxon>Pythiaceae</taxon>
        <taxon>Pythium</taxon>
    </lineage>
</organism>
<dbReference type="GO" id="GO:0051301">
    <property type="term" value="P:cell division"/>
    <property type="evidence" value="ECO:0007669"/>
    <property type="project" value="UniProtKB-KW"/>
</dbReference>
<dbReference type="EMBL" id="JAKCXM010000523">
    <property type="protein sequence ID" value="KAJ0393161.1"/>
    <property type="molecule type" value="Genomic_DNA"/>
</dbReference>
<keyword evidence="13" id="KW-1185">Reference proteome</keyword>
<dbReference type="AlphaFoldDB" id="A0AAD5LBY4"/>
<evidence type="ECO:0000256" key="3">
    <source>
        <dbReference type="ARBA" id="ARBA00022454"/>
    </source>
</evidence>
<keyword evidence="6" id="KW-0995">Kinetochore</keyword>
<evidence type="ECO:0000256" key="1">
    <source>
        <dbReference type="ARBA" id="ARBA00004629"/>
    </source>
</evidence>
<protein>
    <submittedName>
        <fullName evidence="12">Uncharacterized protein</fullName>
    </submittedName>
</protein>
<proteinExistence type="inferred from homology"/>
<feature type="compositionally biased region" description="Low complexity" evidence="11">
    <location>
        <begin position="117"/>
        <end position="131"/>
    </location>
</feature>
<dbReference type="PANTHER" id="PTHR14527:SF2">
    <property type="entry name" value="PROTEIN MIS12 HOMOLOG"/>
    <property type="match status" value="1"/>
</dbReference>
<evidence type="ECO:0000313" key="13">
    <source>
        <dbReference type="Proteomes" id="UP001209570"/>
    </source>
</evidence>